<keyword evidence="1" id="KW-0175">Coiled coil</keyword>
<dbReference type="EMBL" id="LVWL01000020">
    <property type="protein sequence ID" value="ORI07421.1"/>
    <property type="molecule type" value="Genomic_DNA"/>
</dbReference>
<accession>A0A1X0U1J8</accession>
<gene>
    <name evidence="2" type="ORF">A3835_07655</name>
</gene>
<evidence type="ECO:0000256" key="1">
    <source>
        <dbReference type="SAM" id="Coils"/>
    </source>
</evidence>
<protein>
    <submittedName>
        <fullName evidence="2">Uncharacterized protein</fullName>
    </submittedName>
</protein>
<evidence type="ECO:0000313" key="3">
    <source>
        <dbReference type="Proteomes" id="UP000192671"/>
    </source>
</evidence>
<proteinExistence type="predicted"/>
<dbReference type="Proteomes" id="UP000192671">
    <property type="component" value="Unassembled WGS sequence"/>
</dbReference>
<name>A0A1X0U1J8_9BACT</name>
<sequence>MNFLIANKLWLIVIGGLMGVMLGLGAEIYSLKNGIKDAKTELKEAQNELAIKEAISAVVKANLEACSAKIELQNAKFKELEIKKPDVKKAQEKARSKFDGIKPLVTQSCEEKLERCERIFDELAR</sequence>
<dbReference type="AlphaFoldDB" id="A0A1X0U1J8"/>
<comment type="caution">
    <text evidence="2">The sequence shown here is derived from an EMBL/GenBank/DDBJ whole genome shotgun (WGS) entry which is preliminary data.</text>
</comment>
<evidence type="ECO:0000313" key="2">
    <source>
        <dbReference type="EMBL" id="ORI07421.1"/>
    </source>
</evidence>
<organism evidence="2 3">
    <name type="scientific">Campylobacter concisus</name>
    <dbReference type="NCBI Taxonomy" id="199"/>
    <lineage>
        <taxon>Bacteria</taxon>
        <taxon>Pseudomonadati</taxon>
        <taxon>Campylobacterota</taxon>
        <taxon>Epsilonproteobacteria</taxon>
        <taxon>Campylobacterales</taxon>
        <taxon>Campylobacteraceae</taxon>
        <taxon>Campylobacter</taxon>
    </lineage>
</organism>
<reference evidence="2 3" key="1">
    <citation type="journal article" date="2017" name="Gene Rep">
        <title>The ribosomal RNA operon (rrn) of Campylobacter concisus supports molecular typing to genomospecies level.</title>
        <authorList>
            <person name="Huq M."/>
            <person name="Van T.T.H."/>
            <person name="Gurtler V."/>
            <person name="Elshagmani E."/>
            <person name="Allemailem K.S."/>
            <person name="Smooker P.M."/>
            <person name="Istivan T.S."/>
        </authorList>
    </citation>
    <scope>NUCLEOTIDE SEQUENCE [LARGE SCALE GENOMIC DNA]</scope>
    <source>
        <strain evidence="2 3">RCH 26</strain>
    </source>
</reference>
<feature type="coiled-coil region" evidence="1">
    <location>
        <begin position="28"/>
        <end position="83"/>
    </location>
</feature>